<dbReference type="InterPro" id="IPR009057">
    <property type="entry name" value="Homeodomain-like_sf"/>
</dbReference>
<dbReference type="InterPro" id="IPR036271">
    <property type="entry name" value="Tet_transcr_reg_TetR-rel_C_sf"/>
</dbReference>
<dbReference type="Proteomes" id="UP001180973">
    <property type="component" value="Unassembled WGS sequence"/>
</dbReference>
<dbReference type="SUPFAM" id="SSF48498">
    <property type="entry name" value="Tetracyclin repressor-like, C-terminal domain"/>
    <property type="match status" value="1"/>
</dbReference>
<dbReference type="Gene3D" id="1.10.357.10">
    <property type="entry name" value="Tetracycline Repressor, domain 2"/>
    <property type="match status" value="1"/>
</dbReference>
<sequence length="255" mass="27000">MAQQPLPPVVARMWGREAIPRHGPRPSLDLGRIVDAAIRIADREGLEGVKMSSVAGEVRVATMSLYRYVGSKDELLIVMADAAAPEPPVLDGQPWRDYLTDWTRAHRDFLLARPWLLALGQHTPPAGPRALRWLDRALAALAGTGLGHGERLNIVTTLTGYATRQASLAHALNSAAGAAEDGSISGLADYGHVLAQVVDPDGYPELAAALRANAFGAAEQWIDDADFTFGLDLLLDGIQALVARQGPAGGVPGIG</sequence>
<dbReference type="EMBL" id="JAVRFL010000030">
    <property type="protein sequence ID" value="MDT0531834.1"/>
    <property type="molecule type" value="Genomic_DNA"/>
</dbReference>
<dbReference type="PANTHER" id="PTHR30055:SF151">
    <property type="entry name" value="TRANSCRIPTIONAL REGULATORY PROTEIN"/>
    <property type="match status" value="1"/>
</dbReference>
<dbReference type="RefSeq" id="WP_311413655.1">
    <property type="nucleotide sequence ID" value="NZ_JAVRFL010000030.1"/>
</dbReference>
<dbReference type="SUPFAM" id="SSF46689">
    <property type="entry name" value="Homeodomain-like"/>
    <property type="match status" value="1"/>
</dbReference>
<protein>
    <submittedName>
        <fullName evidence="6">TetR/AcrR family transcriptional regulator</fullName>
    </submittedName>
</protein>
<feature type="domain" description="HTH tetR-type" evidence="5">
    <location>
        <begin position="27"/>
        <end position="87"/>
    </location>
</feature>
<name>A0ABU2X1W6_9ACTN</name>
<evidence type="ECO:0000256" key="4">
    <source>
        <dbReference type="PROSITE-ProRule" id="PRU00335"/>
    </source>
</evidence>
<evidence type="ECO:0000256" key="1">
    <source>
        <dbReference type="ARBA" id="ARBA00023015"/>
    </source>
</evidence>
<dbReference type="PANTHER" id="PTHR30055">
    <property type="entry name" value="HTH-TYPE TRANSCRIPTIONAL REGULATOR RUTR"/>
    <property type="match status" value="1"/>
</dbReference>
<dbReference type="InterPro" id="IPR050109">
    <property type="entry name" value="HTH-type_TetR-like_transc_reg"/>
</dbReference>
<proteinExistence type="predicted"/>
<dbReference type="Pfam" id="PF02909">
    <property type="entry name" value="TetR_C_1"/>
    <property type="match status" value="1"/>
</dbReference>
<keyword evidence="1" id="KW-0805">Transcription regulation</keyword>
<feature type="DNA-binding region" description="H-T-H motif" evidence="4">
    <location>
        <begin position="50"/>
        <end position="69"/>
    </location>
</feature>
<gene>
    <name evidence="6" type="ORF">RM555_22845</name>
</gene>
<evidence type="ECO:0000256" key="2">
    <source>
        <dbReference type="ARBA" id="ARBA00023125"/>
    </source>
</evidence>
<keyword evidence="2 4" id="KW-0238">DNA-binding</keyword>
<evidence type="ECO:0000313" key="7">
    <source>
        <dbReference type="Proteomes" id="UP001180973"/>
    </source>
</evidence>
<dbReference type="InterPro" id="IPR001647">
    <property type="entry name" value="HTH_TetR"/>
</dbReference>
<evidence type="ECO:0000256" key="3">
    <source>
        <dbReference type="ARBA" id="ARBA00023163"/>
    </source>
</evidence>
<keyword evidence="7" id="KW-1185">Reference proteome</keyword>
<comment type="caution">
    <text evidence="6">The sequence shown here is derived from an EMBL/GenBank/DDBJ whole genome shotgun (WGS) entry which is preliminary data.</text>
</comment>
<dbReference type="Pfam" id="PF00440">
    <property type="entry name" value="TetR_N"/>
    <property type="match status" value="1"/>
</dbReference>
<evidence type="ECO:0000259" key="5">
    <source>
        <dbReference type="PROSITE" id="PS50977"/>
    </source>
</evidence>
<organism evidence="6 7">
    <name type="scientific">Micromonospora reichwaldensis</name>
    <dbReference type="NCBI Taxonomy" id="3075516"/>
    <lineage>
        <taxon>Bacteria</taxon>
        <taxon>Bacillati</taxon>
        <taxon>Actinomycetota</taxon>
        <taxon>Actinomycetes</taxon>
        <taxon>Micromonosporales</taxon>
        <taxon>Micromonosporaceae</taxon>
        <taxon>Micromonospora</taxon>
    </lineage>
</organism>
<dbReference type="InterPro" id="IPR004111">
    <property type="entry name" value="Repressor_TetR_C"/>
</dbReference>
<dbReference type="PROSITE" id="PS50977">
    <property type="entry name" value="HTH_TETR_2"/>
    <property type="match status" value="1"/>
</dbReference>
<reference evidence="6" key="1">
    <citation type="submission" date="2023-09" db="EMBL/GenBank/DDBJ databases">
        <title>30 novel species of actinomycetes from the DSMZ collection.</title>
        <authorList>
            <person name="Nouioui I."/>
        </authorList>
    </citation>
    <scope>NUCLEOTIDE SEQUENCE</scope>
    <source>
        <strain evidence="6">DSM 115977</strain>
    </source>
</reference>
<dbReference type="Gene3D" id="1.10.10.60">
    <property type="entry name" value="Homeodomain-like"/>
    <property type="match status" value="1"/>
</dbReference>
<keyword evidence="3" id="KW-0804">Transcription</keyword>
<accession>A0ABU2X1W6</accession>
<evidence type="ECO:0000313" key="6">
    <source>
        <dbReference type="EMBL" id="MDT0531834.1"/>
    </source>
</evidence>